<protein>
    <submittedName>
        <fullName evidence="1">Uncharacterized protein</fullName>
    </submittedName>
</protein>
<reference evidence="1 2" key="1">
    <citation type="journal article" date="2024" name="G3 (Bethesda)">
        <title>Genome assembly of Hibiscus sabdariffa L. provides insights into metabolisms of medicinal natural products.</title>
        <authorList>
            <person name="Kim T."/>
        </authorList>
    </citation>
    <scope>NUCLEOTIDE SEQUENCE [LARGE SCALE GENOMIC DNA]</scope>
    <source>
        <strain evidence="1">TK-2024</strain>
        <tissue evidence="1">Old leaves</tissue>
    </source>
</reference>
<evidence type="ECO:0000313" key="2">
    <source>
        <dbReference type="Proteomes" id="UP001472677"/>
    </source>
</evidence>
<dbReference type="EMBL" id="JBBPBM010000056">
    <property type="protein sequence ID" value="KAK8517108.1"/>
    <property type="molecule type" value="Genomic_DNA"/>
</dbReference>
<organism evidence="1 2">
    <name type="scientific">Hibiscus sabdariffa</name>
    <name type="common">roselle</name>
    <dbReference type="NCBI Taxonomy" id="183260"/>
    <lineage>
        <taxon>Eukaryota</taxon>
        <taxon>Viridiplantae</taxon>
        <taxon>Streptophyta</taxon>
        <taxon>Embryophyta</taxon>
        <taxon>Tracheophyta</taxon>
        <taxon>Spermatophyta</taxon>
        <taxon>Magnoliopsida</taxon>
        <taxon>eudicotyledons</taxon>
        <taxon>Gunneridae</taxon>
        <taxon>Pentapetalae</taxon>
        <taxon>rosids</taxon>
        <taxon>malvids</taxon>
        <taxon>Malvales</taxon>
        <taxon>Malvaceae</taxon>
        <taxon>Malvoideae</taxon>
        <taxon>Hibiscus</taxon>
    </lineage>
</organism>
<evidence type="ECO:0000313" key="1">
    <source>
        <dbReference type="EMBL" id="KAK8517108.1"/>
    </source>
</evidence>
<proteinExistence type="predicted"/>
<dbReference type="Proteomes" id="UP001472677">
    <property type="component" value="Unassembled WGS sequence"/>
</dbReference>
<comment type="caution">
    <text evidence="1">The sequence shown here is derived from an EMBL/GenBank/DDBJ whole genome shotgun (WGS) entry which is preliminary data.</text>
</comment>
<keyword evidence="2" id="KW-1185">Reference proteome</keyword>
<accession>A0ABR2CCQ4</accession>
<name>A0ABR2CCQ4_9ROSI</name>
<gene>
    <name evidence="1" type="ORF">V6N12_032306</name>
</gene>
<sequence length="185" mass="20463">MNVSSRLFTSAPVHVVLGLAKQPGSHDQPGQTCTDQVNSDRACVNEVDSTQECAGSMEVKQADSVQQKSGQANYDHFESLPAFEVQIDEECAEIEHNSSASIERNDVYVEEGEVGSSVQVEEQSSTLESVVHSQGNTHSMMTRSKRGIFKPKVYLPSCDEVPRSVHEAMKSSDWRHDVMEEMQLC</sequence>